<dbReference type="EMBL" id="JACHGI010000012">
    <property type="protein sequence ID" value="MBB6468786.1"/>
    <property type="molecule type" value="Genomic_DNA"/>
</dbReference>
<comment type="caution">
    <text evidence="6">The sequence shown here is derived from an EMBL/GenBank/DDBJ whole genome shotgun (WGS) entry which is preliminary data.</text>
</comment>
<evidence type="ECO:0000256" key="2">
    <source>
        <dbReference type="ARBA" id="ARBA00022578"/>
    </source>
</evidence>
<evidence type="ECO:0000256" key="3">
    <source>
        <dbReference type="ARBA" id="ARBA00023125"/>
    </source>
</evidence>
<dbReference type="PANTHER" id="PTHR35528">
    <property type="entry name" value="BLL1675 PROTEIN"/>
    <property type="match status" value="1"/>
</dbReference>
<evidence type="ECO:0000256" key="1">
    <source>
        <dbReference type="ARBA" id="ARBA00002286"/>
    </source>
</evidence>
<evidence type="ECO:0000256" key="4">
    <source>
        <dbReference type="ARBA" id="ARBA00023172"/>
    </source>
</evidence>
<dbReference type="Pfam" id="PF13610">
    <property type="entry name" value="DDE_Tnp_IS240"/>
    <property type="match status" value="1"/>
</dbReference>
<accession>A0A8E2BDK8</accession>
<reference evidence="6 7" key="1">
    <citation type="submission" date="2020-08" db="EMBL/GenBank/DDBJ databases">
        <title>Genomic Encyclopedia of Type Strains, Phase IV (KMG-IV): sequencing the most valuable type-strain genomes for metagenomic binning, comparative biology and taxonomic classification.</title>
        <authorList>
            <person name="Goeker M."/>
        </authorList>
    </citation>
    <scope>NUCLEOTIDE SEQUENCE [LARGE SCALE GENOMIC DNA]</scope>
    <source>
        <strain evidence="6 7">DSM 17454</strain>
    </source>
</reference>
<dbReference type="InterPro" id="IPR012337">
    <property type="entry name" value="RNaseH-like_sf"/>
</dbReference>
<dbReference type="PANTHER" id="PTHR35528:SF3">
    <property type="entry name" value="BLL1675 PROTEIN"/>
    <property type="match status" value="1"/>
</dbReference>
<dbReference type="Proteomes" id="UP000532373">
    <property type="component" value="Unassembled WGS sequence"/>
</dbReference>
<gene>
    <name evidence="6" type="ORF">HNQ96_004673</name>
</gene>
<sequence>MAWEEPSSIFEKFRMFKGRQFDQSVILLCVRWYLAYNLSLRDLKEMMSERGIGVDHSTIHRWVIHFAPLLLERFNRRKRAVTGEWHVDETYIKVRGEWMYLYRAIDSVGDTVEFWFSEHRDLLAAKRFFRKALERHGRPDRIVIDGSQTNHEAIASCDAANRLRDRSRRRLKPITIRKSRYLNNRIEQDHRRIKHRVRPMLGFKSPAATSIILSGIEMVHMMRKRQARYTFNPNPSLAEQFTILAA</sequence>
<evidence type="ECO:0000259" key="5">
    <source>
        <dbReference type="Pfam" id="PF13610"/>
    </source>
</evidence>
<comment type="function">
    <text evidence="1">Involved in the transposition of the insertion sequence.</text>
</comment>
<protein>
    <submittedName>
        <fullName evidence="6">Transposase-like protein</fullName>
    </submittedName>
</protein>
<keyword evidence="4" id="KW-0233">DNA recombination</keyword>
<dbReference type="InterPro" id="IPR047930">
    <property type="entry name" value="Transpos_IS6"/>
</dbReference>
<name>A0A8E2BDK8_9HYPH</name>
<dbReference type="InterPro" id="IPR036397">
    <property type="entry name" value="RNaseH_sf"/>
</dbReference>
<proteinExistence type="predicted"/>
<dbReference type="SUPFAM" id="SSF53098">
    <property type="entry name" value="Ribonuclease H-like"/>
    <property type="match status" value="1"/>
</dbReference>
<dbReference type="GO" id="GO:0006310">
    <property type="term" value="P:DNA recombination"/>
    <property type="evidence" value="ECO:0007669"/>
    <property type="project" value="UniProtKB-KW"/>
</dbReference>
<dbReference type="NCBIfam" id="NF033587">
    <property type="entry name" value="transpos_IS6"/>
    <property type="match status" value="1"/>
</dbReference>
<dbReference type="Gene3D" id="3.30.420.10">
    <property type="entry name" value="Ribonuclease H-like superfamily/Ribonuclease H"/>
    <property type="match status" value="1"/>
</dbReference>
<feature type="domain" description="DDE" evidence="5">
    <location>
        <begin position="84"/>
        <end position="225"/>
    </location>
</feature>
<dbReference type="InterPro" id="IPR032874">
    <property type="entry name" value="DDE_dom"/>
</dbReference>
<evidence type="ECO:0000313" key="6">
    <source>
        <dbReference type="EMBL" id="MBB6468786.1"/>
    </source>
</evidence>
<keyword evidence="2" id="KW-0815">Transposition</keyword>
<dbReference type="GO" id="GO:0003677">
    <property type="term" value="F:DNA binding"/>
    <property type="evidence" value="ECO:0007669"/>
    <property type="project" value="UniProtKB-KW"/>
</dbReference>
<evidence type="ECO:0000313" key="7">
    <source>
        <dbReference type="Proteomes" id="UP000532373"/>
    </source>
</evidence>
<dbReference type="InterPro" id="IPR052183">
    <property type="entry name" value="IS_Transposase"/>
</dbReference>
<keyword evidence="3" id="KW-0238">DNA-binding</keyword>
<dbReference type="AlphaFoldDB" id="A0A8E2BDK8"/>
<organism evidence="6 7">
    <name type="scientific">Aminobacter carboxidus</name>
    <dbReference type="NCBI Taxonomy" id="376165"/>
    <lineage>
        <taxon>Bacteria</taxon>
        <taxon>Pseudomonadati</taxon>
        <taxon>Pseudomonadota</taxon>
        <taxon>Alphaproteobacteria</taxon>
        <taxon>Hyphomicrobiales</taxon>
        <taxon>Phyllobacteriaceae</taxon>
        <taxon>Aminobacter</taxon>
    </lineage>
</organism>
<dbReference type="GO" id="GO:0032196">
    <property type="term" value="P:transposition"/>
    <property type="evidence" value="ECO:0007669"/>
    <property type="project" value="UniProtKB-KW"/>
</dbReference>